<protein>
    <submittedName>
        <fullName evidence="1">Putative frnE protein</fullName>
    </submittedName>
</protein>
<evidence type="ECO:0000313" key="1">
    <source>
        <dbReference type="EMBL" id="ACM06074.1"/>
    </source>
</evidence>
<dbReference type="PANTHER" id="PTHR13887">
    <property type="entry name" value="GLUTATHIONE S-TRANSFERASE KAPPA"/>
    <property type="match status" value="1"/>
</dbReference>
<dbReference type="eggNOG" id="COG2761">
    <property type="taxonomic scope" value="Bacteria"/>
</dbReference>
<sequence length="198" mass="22462">MASPRLRRVAARHPEVQFVHRCFALAPTPEAIVALFGSKERGKAEILEHWRMANRYDDEHRFRPDLMATRPFDYPYSLPGLRACKAAEVLGGQAAHWDLFDRIQQAHLIECRNIADEIVLRECAADVGLNVQAWEEAYRSQTVLDAVRADLSRARELRVWAVPTLVAAGEYVSSGARSEAQYEAWLHAVMEQLGRVPQ</sequence>
<keyword evidence="2" id="KW-1185">Reference proteome</keyword>
<dbReference type="EMBL" id="CP001275">
    <property type="protein sequence ID" value="ACM06074.1"/>
    <property type="molecule type" value="Genomic_DNA"/>
</dbReference>
<dbReference type="HOGENOM" id="CLU_102827_0_0_0"/>
<dbReference type="AlphaFoldDB" id="B9L2F6"/>
<proteinExistence type="predicted"/>
<organism evidence="1 2">
    <name type="scientific">Thermomicrobium roseum (strain ATCC 27502 / DSM 5159 / P-2)</name>
    <dbReference type="NCBI Taxonomy" id="309801"/>
    <lineage>
        <taxon>Bacteria</taxon>
        <taxon>Pseudomonadati</taxon>
        <taxon>Thermomicrobiota</taxon>
        <taxon>Thermomicrobia</taxon>
        <taxon>Thermomicrobiales</taxon>
        <taxon>Thermomicrobiaceae</taxon>
        <taxon>Thermomicrobium</taxon>
    </lineage>
</organism>
<dbReference type="Gene3D" id="3.40.30.10">
    <property type="entry name" value="Glutaredoxin"/>
    <property type="match status" value="1"/>
</dbReference>
<evidence type="ECO:0000313" key="2">
    <source>
        <dbReference type="Proteomes" id="UP000000447"/>
    </source>
</evidence>
<dbReference type="SUPFAM" id="SSF52833">
    <property type="entry name" value="Thioredoxin-like"/>
    <property type="match status" value="1"/>
</dbReference>
<dbReference type="Pfam" id="PF13743">
    <property type="entry name" value="Thioredoxin_5"/>
    <property type="match status" value="1"/>
</dbReference>
<name>B9L2F6_THERP</name>
<dbReference type="STRING" id="309801.trd_1358"/>
<accession>B9L2F6</accession>
<gene>
    <name evidence="1" type="ordered locus">trd_1358</name>
</gene>
<dbReference type="InterPro" id="IPR036249">
    <property type="entry name" value="Thioredoxin-like_sf"/>
</dbReference>
<reference evidence="1 2" key="1">
    <citation type="journal article" date="2009" name="PLoS ONE">
        <title>Complete genome sequence of the aerobic CO-oxidizing thermophile Thermomicrobium roseum.</title>
        <authorList>
            <person name="Wu D."/>
            <person name="Raymond J."/>
            <person name="Wu M."/>
            <person name="Chatterji S."/>
            <person name="Ren Q."/>
            <person name="Graham J.E."/>
            <person name="Bryant D.A."/>
            <person name="Robb F."/>
            <person name="Colman A."/>
            <person name="Tallon L.J."/>
            <person name="Badger J.H."/>
            <person name="Madupu R."/>
            <person name="Ward N.L."/>
            <person name="Eisen J.A."/>
        </authorList>
    </citation>
    <scope>NUCLEOTIDE SEQUENCE [LARGE SCALE GENOMIC DNA]</scope>
    <source>
        <strain evidence="2">ATCC 27502 / DSM 5159 / P-2</strain>
    </source>
</reference>
<dbReference type="KEGG" id="tro:trd_1358"/>
<dbReference type="Proteomes" id="UP000000447">
    <property type="component" value="Chromosome"/>
</dbReference>
<dbReference type="RefSeq" id="WP_015922307.1">
    <property type="nucleotide sequence ID" value="NC_011959.1"/>
</dbReference>